<dbReference type="PROSITE" id="PS50928">
    <property type="entry name" value="ABC_TM1"/>
    <property type="match status" value="2"/>
</dbReference>
<accession>A0ABQ6D056</accession>
<keyword evidence="2 8" id="KW-0813">Transport</keyword>
<feature type="transmembrane region" description="Helical" evidence="8">
    <location>
        <begin position="381"/>
        <end position="402"/>
    </location>
</feature>
<feature type="transmembrane region" description="Helical" evidence="8">
    <location>
        <begin position="491"/>
        <end position="507"/>
    </location>
</feature>
<evidence type="ECO:0000256" key="2">
    <source>
        <dbReference type="ARBA" id="ARBA00022448"/>
    </source>
</evidence>
<evidence type="ECO:0000256" key="1">
    <source>
        <dbReference type="ARBA" id="ARBA00004429"/>
    </source>
</evidence>
<gene>
    <name evidence="11" type="primary">thiP</name>
    <name evidence="11" type="ORF">GCM10007874_69580</name>
</gene>
<keyword evidence="5 8" id="KW-0812">Transmembrane</keyword>
<comment type="caution">
    <text evidence="11">The sequence shown here is derived from an EMBL/GenBank/DDBJ whole genome shotgun (WGS) entry which is preliminary data.</text>
</comment>
<reference evidence="12" key="1">
    <citation type="journal article" date="2019" name="Int. J. Syst. Evol. Microbiol.">
        <title>The Global Catalogue of Microorganisms (GCM) 10K type strain sequencing project: providing services to taxonomists for standard genome sequencing and annotation.</title>
        <authorList>
            <consortium name="The Broad Institute Genomics Platform"/>
            <consortium name="The Broad Institute Genome Sequencing Center for Infectious Disease"/>
            <person name="Wu L."/>
            <person name="Ma J."/>
        </authorList>
    </citation>
    <scope>NUCLEOTIDE SEQUENCE [LARGE SCALE GENOMIC DNA]</scope>
    <source>
        <strain evidence="12">NBRC 101365</strain>
    </source>
</reference>
<comment type="similarity">
    <text evidence="8">Belongs to the binding-protein-dependent transport system permease family.</text>
</comment>
<comment type="subcellular location">
    <subcellularLocation>
        <location evidence="1">Cell inner membrane</location>
        <topology evidence="1">Multi-pass membrane protein</topology>
    </subcellularLocation>
    <subcellularLocation>
        <location evidence="8">Cell membrane</location>
        <topology evidence="8">Multi-pass membrane protein</topology>
    </subcellularLocation>
</comment>
<dbReference type="Gene3D" id="1.10.3720.10">
    <property type="entry name" value="MetI-like"/>
    <property type="match status" value="2"/>
</dbReference>
<evidence type="ECO:0000256" key="6">
    <source>
        <dbReference type="ARBA" id="ARBA00022989"/>
    </source>
</evidence>
<feature type="chain" id="PRO_5046929338" evidence="9">
    <location>
        <begin position="25"/>
        <end position="517"/>
    </location>
</feature>
<feature type="domain" description="ABC transmembrane type-1" evidence="10">
    <location>
        <begin position="41"/>
        <end position="245"/>
    </location>
</feature>
<feature type="transmembrane region" description="Helical" evidence="8">
    <location>
        <begin position="224"/>
        <end position="250"/>
    </location>
</feature>
<name>A0ABQ6D056_9HYPH</name>
<dbReference type="PANTHER" id="PTHR43357">
    <property type="entry name" value="INNER MEMBRANE ABC TRANSPORTER PERMEASE PROTEIN YDCV"/>
    <property type="match status" value="1"/>
</dbReference>
<dbReference type="EMBL" id="BSPC01000092">
    <property type="protein sequence ID" value="GLS23937.1"/>
    <property type="molecule type" value="Genomic_DNA"/>
</dbReference>
<keyword evidence="4" id="KW-0997">Cell inner membrane</keyword>
<evidence type="ECO:0000256" key="5">
    <source>
        <dbReference type="ARBA" id="ARBA00022692"/>
    </source>
</evidence>
<evidence type="ECO:0000259" key="10">
    <source>
        <dbReference type="PROSITE" id="PS50928"/>
    </source>
</evidence>
<feature type="transmembrane region" description="Helical" evidence="8">
    <location>
        <begin position="317"/>
        <end position="335"/>
    </location>
</feature>
<keyword evidence="3" id="KW-1003">Cell membrane</keyword>
<dbReference type="Pfam" id="PF00528">
    <property type="entry name" value="BPD_transp_1"/>
    <property type="match status" value="2"/>
</dbReference>
<dbReference type="SUPFAM" id="SSF161098">
    <property type="entry name" value="MetI-like"/>
    <property type="match status" value="2"/>
</dbReference>
<sequence length="517" mass="53477">MPGLALLAALAALALASLASLFLAAGGEPWQGNGAYLVSIASFTFYQALLSTLLSLIFGSLVALALARRHFPGRRLLLALFGVATALPSIVAVFAFAGIFGRVGIANVILDAIGLPSLAIYGLTGILLVHVFFNGAFAARVFLAALEAVPGEHWRLASSLGLPPGAVFRLIDWPVLRRDMAALGLLIFIACATSFAIPLTLGGGPGSATFEVAIYQAIHSDADFARAAVLALLQIGAMVVLVVLAAPLLVSTPEAAALGRRIERPDRQGAALHLIDAAVLVIALLLIVPPLLAVIWAGRSLLTGLDPLVPRALGTSLAVAIAAATLALGAALLLARSRATLGASGWARTARLMASAPLLTLAIPPLAFAAGLYVIARTFGAADLIAMPALILVNAMMALPFVHRLVDPPMALAQDRYGRLAESLGMSGWTRLRLIEWPLLAPSATAAFAFAMALSLGDLGVVALFGSEGLVTLPSLLYAKLGSYRIEEADGIAALLAGLVLVLFLVADRLGGRHARR</sequence>
<feature type="signal peptide" evidence="9">
    <location>
        <begin position="1"/>
        <end position="24"/>
    </location>
</feature>
<dbReference type="PANTHER" id="PTHR43357:SF4">
    <property type="entry name" value="INNER MEMBRANE ABC TRANSPORTER PERMEASE PROTEIN YDCV"/>
    <property type="match status" value="1"/>
</dbReference>
<dbReference type="InterPro" id="IPR000515">
    <property type="entry name" value="MetI-like"/>
</dbReference>
<evidence type="ECO:0000256" key="9">
    <source>
        <dbReference type="SAM" id="SignalP"/>
    </source>
</evidence>
<feature type="transmembrane region" description="Helical" evidence="8">
    <location>
        <begin position="112"/>
        <end position="133"/>
    </location>
</feature>
<feature type="transmembrane region" description="Helical" evidence="8">
    <location>
        <begin position="180"/>
        <end position="204"/>
    </location>
</feature>
<evidence type="ECO:0000256" key="4">
    <source>
        <dbReference type="ARBA" id="ARBA00022519"/>
    </source>
</evidence>
<protein>
    <submittedName>
        <fullName evidence="11">Thiamine/thiamine pyrophosphate ABC transporter, permease protein</fullName>
    </submittedName>
</protein>
<proteinExistence type="inferred from homology"/>
<feature type="transmembrane region" description="Helical" evidence="8">
    <location>
        <begin position="434"/>
        <end position="453"/>
    </location>
</feature>
<feature type="transmembrane region" description="Helical" evidence="8">
    <location>
        <begin position="34"/>
        <end position="64"/>
    </location>
</feature>
<keyword evidence="6 8" id="KW-1133">Transmembrane helix</keyword>
<evidence type="ECO:0000313" key="12">
    <source>
        <dbReference type="Proteomes" id="UP001156882"/>
    </source>
</evidence>
<feature type="transmembrane region" description="Helical" evidence="8">
    <location>
        <begin position="76"/>
        <end position="100"/>
    </location>
</feature>
<evidence type="ECO:0000256" key="3">
    <source>
        <dbReference type="ARBA" id="ARBA00022475"/>
    </source>
</evidence>
<evidence type="ECO:0000256" key="7">
    <source>
        <dbReference type="ARBA" id="ARBA00023136"/>
    </source>
</evidence>
<organism evidence="11 12">
    <name type="scientific">Labrys miyagiensis</name>
    <dbReference type="NCBI Taxonomy" id="346912"/>
    <lineage>
        <taxon>Bacteria</taxon>
        <taxon>Pseudomonadati</taxon>
        <taxon>Pseudomonadota</taxon>
        <taxon>Alphaproteobacteria</taxon>
        <taxon>Hyphomicrobiales</taxon>
        <taxon>Xanthobacteraceae</taxon>
        <taxon>Labrys</taxon>
    </lineage>
</organism>
<feature type="transmembrane region" description="Helical" evidence="8">
    <location>
        <begin position="356"/>
        <end position="375"/>
    </location>
</feature>
<dbReference type="InterPro" id="IPR035906">
    <property type="entry name" value="MetI-like_sf"/>
</dbReference>
<evidence type="ECO:0000313" key="11">
    <source>
        <dbReference type="EMBL" id="GLS23937.1"/>
    </source>
</evidence>
<feature type="domain" description="ABC transmembrane type-1" evidence="10">
    <location>
        <begin position="313"/>
        <end position="507"/>
    </location>
</feature>
<keyword evidence="12" id="KW-1185">Reference proteome</keyword>
<feature type="transmembrane region" description="Helical" evidence="8">
    <location>
        <begin position="271"/>
        <end position="297"/>
    </location>
</feature>
<dbReference type="Proteomes" id="UP001156882">
    <property type="component" value="Unassembled WGS sequence"/>
</dbReference>
<keyword evidence="7 8" id="KW-0472">Membrane</keyword>
<dbReference type="CDD" id="cd06261">
    <property type="entry name" value="TM_PBP2"/>
    <property type="match status" value="1"/>
</dbReference>
<evidence type="ECO:0000256" key="8">
    <source>
        <dbReference type="RuleBase" id="RU363032"/>
    </source>
</evidence>
<keyword evidence="9" id="KW-0732">Signal</keyword>
<dbReference type="RefSeq" id="WP_284316861.1">
    <property type="nucleotide sequence ID" value="NZ_BSPC01000092.1"/>
</dbReference>